<evidence type="ECO:0008006" key="3">
    <source>
        <dbReference type="Google" id="ProtNLM"/>
    </source>
</evidence>
<name>A0A840QHJ6_9PSEU</name>
<dbReference type="EMBL" id="JACHIW010000002">
    <property type="protein sequence ID" value="MBB5158258.1"/>
    <property type="molecule type" value="Genomic_DNA"/>
</dbReference>
<accession>A0A840QHJ6</accession>
<reference evidence="1 2" key="1">
    <citation type="submission" date="2020-08" db="EMBL/GenBank/DDBJ databases">
        <title>Sequencing the genomes of 1000 actinobacteria strains.</title>
        <authorList>
            <person name="Klenk H.-P."/>
        </authorList>
    </citation>
    <scope>NUCLEOTIDE SEQUENCE [LARGE SCALE GENOMIC DNA]</scope>
    <source>
        <strain evidence="1 2">DSM 45584</strain>
    </source>
</reference>
<comment type="caution">
    <text evidence="1">The sequence shown here is derived from an EMBL/GenBank/DDBJ whole genome shotgun (WGS) entry which is preliminary data.</text>
</comment>
<keyword evidence="2" id="KW-1185">Reference proteome</keyword>
<dbReference type="Proteomes" id="UP000584374">
    <property type="component" value="Unassembled WGS sequence"/>
</dbReference>
<gene>
    <name evidence="1" type="ORF">BJ970_005857</name>
</gene>
<protein>
    <recommendedName>
        <fullName evidence="3">Signal transduction histidine kinase subgroup 3 dimerisation and phosphoacceptor domain-containing protein</fullName>
    </recommendedName>
</protein>
<dbReference type="AlphaFoldDB" id="A0A840QHJ6"/>
<evidence type="ECO:0000313" key="2">
    <source>
        <dbReference type="Proteomes" id="UP000584374"/>
    </source>
</evidence>
<organism evidence="1 2">
    <name type="scientific">Saccharopolyspora phatthalungensis</name>
    <dbReference type="NCBI Taxonomy" id="664693"/>
    <lineage>
        <taxon>Bacteria</taxon>
        <taxon>Bacillati</taxon>
        <taxon>Actinomycetota</taxon>
        <taxon>Actinomycetes</taxon>
        <taxon>Pseudonocardiales</taxon>
        <taxon>Pseudonocardiaceae</taxon>
        <taxon>Saccharopolyspora</taxon>
    </lineage>
</organism>
<evidence type="ECO:0000313" key="1">
    <source>
        <dbReference type="EMBL" id="MBB5158258.1"/>
    </source>
</evidence>
<sequence length="103" mass="11193">MRQLHELLWYLNEALTLAAARPVHDDLRKALRDTEDLTRGSADTLAGVDVAALRHTINELLLRTSELVRATVAGRKRNHRGADLIGQTCVEPTCGAPTSAGPV</sequence>
<proteinExistence type="predicted"/>